<dbReference type="EMBL" id="AF378120">
    <property type="protein sequence ID" value="AAK95344.1"/>
    <property type="molecule type" value="mRNA"/>
</dbReference>
<protein>
    <submittedName>
        <fullName evidence="1">UORF</fullName>
    </submittedName>
</protein>
<organism evidence="1">
    <name type="scientific">Arabidopsis thaliana</name>
    <name type="common">Mouse-ear cress</name>
    <dbReference type="NCBI Taxonomy" id="3702"/>
    <lineage>
        <taxon>Eukaryota</taxon>
        <taxon>Viridiplantae</taxon>
        <taxon>Streptophyta</taxon>
        <taxon>Embryophyta</taxon>
        <taxon>Tracheophyta</taxon>
        <taxon>Spermatophyta</taxon>
        <taxon>Magnoliopsida</taxon>
        <taxon>eudicotyledons</taxon>
        <taxon>Gunneridae</taxon>
        <taxon>Pentapetalae</taxon>
        <taxon>rosids</taxon>
        <taxon>malvids</taxon>
        <taxon>Brassicales</taxon>
        <taxon>Brassicaceae</taxon>
        <taxon>Camelineae</taxon>
        <taxon>Arabidopsis</taxon>
    </lineage>
</organism>
<sequence>MLRCFGHLLSRRNQFWF</sequence>
<evidence type="ECO:0000313" key="1">
    <source>
        <dbReference type="EMBL" id="AAK95344.1"/>
    </source>
</evidence>
<accession>Q94FC0</accession>
<reference evidence="1" key="1">
    <citation type="journal article" date="2001" name="Plant Physiol.">
        <title>The Arabidopsis pxa1 mutant is defective in an ATP-binding cassette transporter-like protein required for peroxisomal fatty acid beta-oxidation.</title>
        <authorList>
            <person name="Zolman B.K."/>
            <person name="Silva I.D."/>
            <person name="Bartel B."/>
        </authorList>
    </citation>
    <scope>NUCLEOTIDE SEQUENCE</scope>
</reference>
<dbReference type="AlphaFoldDB" id="Q94FC0"/>
<proteinExistence type="evidence at transcript level"/>
<name>Q94FC0_ARATH</name>